<dbReference type="GO" id="GO:0003924">
    <property type="term" value="F:GTPase activity"/>
    <property type="evidence" value="ECO:0007669"/>
    <property type="project" value="InterPro"/>
</dbReference>
<dbReference type="InterPro" id="IPR003130">
    <property type="entry name" value="GED"/>
</dbReference>
<evidence type="ECO:0000313" key="3">
    <source>
        <dbReference type="Proteomes" id="UP000308197"/>
    </source>
</evidence>
<gene>
    <name evidence="2" type="ORF">K466DRAFT_554214</name>
</gene>
<accession>A0A5C3P620</accession>
<dbReference type="InterPro" id="IPR020850">
    <property type="entry name" value="GED_dom"/>
</dbReference>
<proteinExistence type="predicted"/>
<dbReference type="Pfam" id="PF02212">
    <property type="entry name" value="GED"/>
    <property type="match status" value="1"/>
</dbReference>
<keyword evidence="3" id="KW-1185">Reference proteome</keyword>
<dbReference type="Proteomes" id="UP000308197">
    <property type="component" value="Unassembled WGS sequence"/>
</dbReference>
<feature type="domain" description="GED" evidence="1">
    <location>
        <begin position="17"/>
        <end position="107"/>
    </location>
</feature>
<dbReference type="Gene3D" id="1.20.120.1240">
    <property type="entry name" value="Dynamin, middle domain"/>
    <property type="match status" value="1"/>
</dbReference>
<sequence>MPEDLARFTPVDENQEILELMAEVRAYFEIASKRIVDLVMFAIDQHFLYEFSAALHQALYEKLGLHEPNARERCEGYLVEDPRIVAERSELLARKGQLESILGDLDK</sequence>
<reference evidence="2 3" key="1">
    <citation type="journal article" date="2019" name="Nat. Ecol. Evol.">
        <title>Megaphylogeny resolves global patterns of mushroom evolution.</title>
        <authorList>
            <person name="Varga T."/>
            <person name="Krizsan K."/>
            <person name="Foldi C."/>
            <person name="Dima B."/>
            <person name="Sanchez-Garcia M."/>
            <person name="Sanchez-Ramirez S."/>
            <person name="Szollosi G.J."/>
            <person name="Szarkandi J.G."/>
            <person name="Papp V."/>
            <person name="Albert L."/>
            <person name="Andreopoulos W."/>
            <person name="Angelini C."/>
            <person name="Antonin V."/>
            <person name="Barry K.W."/>
            <person name="Bougher N.L."/>
            <person name="Buchanan P."/>
            <person name="Buyck B."/>
            <person name="Bense V."/>
            <person name="Catcheside P."/>
            <person name="Chovatia M."/>
            <person name="Cooper J."/>
            <person name="Damon W."/>
            <person name="Desjardin D."/>
            <person name="Finy P."/>
            <person name="Geml J."/>
            <person name="Haridas S."/>
            <person name="Hughes K."/>
            <person name="Justo A."/>
            <person name="Karasinski D."/>
            <person name="Kautmanova I."/>
            <person name="Kiss B."/>
            <person name="Kocsube S."/>
            <person name="Kotiranta H."/>
            <person name="LaButti K.M."/>
            <person name="Lechner B.E."/>
            <person name="Liimatainen K."/>
            <person name="Lipzen A."/>
            <person name="Lukacs Z."/>
            <person name="Mihaltcheva S."/>
            <person name="Morgado L.N."/>
            <person name="Niskanen T."/>
            <person name="Noordeloos M.E."/>
            <person name="Ohm R.A."/>
            <person name="Ortiz-Santana B."/>
            <person name="Ovrebo C."/>
            <person name="Racz N."/>
            <person name="Riley R."/>
            <person name="Savchenko A."/>
            <person name="Shiryaev A."/>
            <person name="Soop K."/>
            <person name="Spirin V."/>
            <person name="Szebenyi C."/>
            <person name="Tomsovsky M."/>
            <person name="Tulloss R.E."/>
            <person name="Uehling J."/>
            <person name="Grigoriev I.V."/>
            <person name="Vagvolgyi C."/>
            <person name="Papp T."/>
            <person name="Martin F.M."/>
            <person name="Miettinen O."/>
            <person name="Hibbett D.S."/>
            <person name="Nagy L.G."/>
        </authorList>
    </citation>
    <scope>NUCLEOTIDE SEQUENCE [LARGE SCALE GENOMIC DNA]</scope>
    <source>
        <strain evidence="2 3">HHB13444</strain>
    </source>
</reference>
<dbReference type="EMBL" id="ML211348">
    <property type="protein sequence ID" value="TFK84008.1"/>
    <property type="molecule type" value="Genomic_DNA"/>
</dbReference>
<dbReference type="InParanoid" id="A0A5C3P620"/>
<dbReference type="PROSITE" id="PS51388">
    <property type="entry name" value="GED"/>
    <property type="match status" value="1"/>
</dbReference>
<dbReference type="GO" id="GO:0005525">
    <property type="term" value="F:GTP binding"/>
    <property type="evidence" value="ECO:0007669"/>
    <property type="project" value="InterPro"/>
</dbReference>
<dbReference type="AlphaFoldDB" id="A0A5C3P620"/>
<dbReference type="STRING" id="1314778.A0A5C3P620"/>
<evidence type="ECO:0000259" key="1">
    <source>
        <dbReference type="PROSITE" id="PS51388"/>
    </source>
</evidence>
<evidence type="ECO:0000313" key="2">
    <source>
        <dbReference type="EMBL" id="TFK84008.1"/>
    </source>
</evidence>
<name>A0A5C3P620_9APHY</name>
<protein>
    <recommendedName>
        <fullName evidence="1">GED domain-containing protein</fullName>
    </recommendedName>
</protein>
<organism evidence="2 3">
    <name type="scientific">Polyporus arcularius HHB13444</name>
    <dbReference type="NCBI Taxonomy" id="1314778"/>
    <lineage>
        <taxon>Eukaryota</taxon>
        <taxon>Fungi</taxon>
        <taxon>Dikarya</taxon>
        <taxon>Basidiomycota</taxon>
        <taxon>Agaricomycotina</taxon>
        <taxon>Agaricomycetes</taxon>
        <taxon>Polyporales</taxon>
        <taxon>Polyporaceae</taxon>
        <taxon>Polyporus</taxon>
    </lineage>
</organism>